<dbReference type="InterPro" id="IPR051279">
    <property type="entry name" value="PP1-Reg/Actin-Interact_Protein"/>
</dbReference>
<evidence type="ECO:0000256" key="2">
    <source>
        <dbReference type="ARBA" id="ARBA00022737"/>
    </source>
</evidence>
<dbReference type="Gene3D" id="3.80.10.10">
    <property type="entry name" value="Ribonuclease Inhibitor"/>
    <property type="match status" value="1"/>
</dbReference>
<reference evidence="5" key="1">
    <citation type="submission" date="2025-08" db="UniProtKB">
        <authorList>
            <consortium name="RefSeq"/>
        </authorList>
    </citation>
    <scope>IDENTIFICATION</scope>
</reference>
<keyword evidence="1" id="KW-0433">Leucine-rich repeat</keyword>
<accession>A0A6P7S584</accession>
<comment type="similarity">
    <text evidence="3">Belongs to the PPP1R37 family.</text>
</comment>
<dbReference type="Proteomes" id="UP000515154">
    <property type="component" value="Linkage group LG3"/>
</dbReference>
<dbReference type="KEGG" id="osn:115209223"/>
<proteinExistence type="inferred from homology"/>
<dbReference type="PANTHER" id="PTHR24112">
    <property type="entry name" value="LEUCINE-RICH REPEAT, ISOFORM F-RELATED"/>
    <property type="match status" value="1"/>
</dbReference>
<evidence type="ECO:0000256" key="1">
    <source>
        <dbReference type="ARBA" id="ARBA00022614"/>
    </source>
</evidence>
<dbReference type="RefSeq" id="XP_029633352.1">
    <property type="nucleotide sequence ID" value="XM_029777492.2"/>
</dbReference>
<evidence type="ECO:0000256" key="3">
    <source>
        <dbReference type="ARBA" id="ARBA00038315"/>
    </source>
</evidence>
<protein>
    <submittedName>
        <fullName evidence="5">Protein phosphatase 1 regulatory subunit 37 isoform X1</fullName>
    </submittedName>
</protein>
<dbReference type="Pfam" id="PF13516">
    <property type="entry name" value="LRR_6"/>
    <property type="match status" value="2"/>
</dbReference>
<dbReference type="PROSITE" id="PS51450">
    <property type="entry name" value="LRR"/>
    <property type="match status" value="1"/>
</dbReference>
<sequence length="928" mass="103725">MEEESISTANADSTLTTVSVIEAETSEKSNLTTTTTTMMINDSLQQQNDSELTNIKEVLQVRPDEPSDATDNTSIPPNNNNTILNNNNIDEIHQNNNPDIRSSCKKSVRNSEYRNGKRSVTFPDDQSLVIGFLEPYNPWKNAPICTAEELVDAYKKGCKVYDVKPWNKIIQQLLNVKNCWNRHKSFVLQGEQLDHKHCEALEEVFRRVQFESIVLKICDLDDGTAEALFDMIEYYDSTMKLNMSFNKDIGIRGWQACSNMIRKTPSLHYLDARGCQLNDCIITIFGRSLKLGSNLTVLHLENTSITENCLLVLVEALKRNEVLQELFLGDNKLGPKNGNDIGNLLKFNSKLQLLDLRNNQLQDTGLNKICQGLCQKLNPNGINTLVLWNNQISHLGMPYLAEALAKSECLETLNLGNNNITNEGIHYLKDGLLKSKSLIRLGLQNTKILCEGAVALAEYIADSSRILHIDLCKNNIRTAGLMALSLALKVNQSLVRLELDKTTKKEVAVKDYANQQQRLLSDISNYLERNHEVAVKKENEQQKKAEELVKKQEAEKLAVQQKRELENLESAYFPTCNRIRRPTLLFATEPSPQKTLDSPAFISDAEFSNQINSPLVSTVSPMSFKTISSPPGDFLLSPQYCENTKAKKIFTVTKVGDVSPSFQHSSPTSLPTSPTTLGISSPTSVDQVLLNFDPNHSSRQVYTNKFTEASEICKEIAAETISGLFGITVKDANNKNESTNGKNKSFQILSPSEKLLSPNVKTAENSLCENRTETCTDLTQISNNNNDSNTNVSNINNKKDYLGNDNNDNSDTNTWQNKTDANETVDPSECAATNDTLSVINNCDSRNSSSNDEDDKTPEIRVQSPLDLSDVSHDISTILDSLELNSNTKSNQSNQHFKTDVISTPEEYEKELDDMLAQVQKDHNIISQ</sequence>
<name>A0A6P7S584_9MOLL</name>
<keyword evidence="4" id="KW-1185">Reference proteome</keyword>
<keyword evidence="2" id="KW-0677">Repeat</keyword>
<dbReference type="CDD" id="cd00116">
    <property type="entry name" value="LRR_RI"/>
    <property type="match status" value="1"/>
</dbReference>
<dbReference type="SMART" id="SM00368">
    <property type="entry name" value="LRR_RI"/>
    <property type="match status" value="7"/>
</dbReference>
<gene>
    <name evidence="5" type="primary">LOC115209223</name>
</gene>
<dbReference type="InterPro" id="IPR001611">
    <property type="entry name" value="Leu-rich_rpt"/>
</dbReference>
<dbReference type="AlphaFoldDB" id="A0A6P7S584"/>
<evidence type="ECO:0000313" key="5">
    <source>
        <dbReference type="RefSeq" id="XP_029633352.1"/>
    </source>
</evidence>
<organism evidence="4 5">
    <name type="scientific">Octopus sinensis</name>
    <name type="common">East Asian common octopus</name>
    <dbReference type="NCBI Taxonomy" id="2607531"/>
    <lineage>
        <taxon>Eukaryota</taxon>
        <taxon>Metazoa</taxon>
        <taxon>Spiralia</taxon>
        <taxon>Lophotrochozoa</taxon>
        <taxon>Mollusca</taxon>
        <taxon>Cephalopoda</taxon>
        <taxon>Coleoidea</taxon>
        <taxon>Octopodiformes</taxon>
        <taxon>Octopoda</taxon>
        <taxon>Incirrata</taxon>
        <taxon>Octopodidae</taxon>
        <taxon>Octopus</taxon>
    </lineage>
</organism>
<dbReference type="PANTHER" id="PTHR24112:SF9">
    <property type="entry name" value="PROTEIN PHOSPHATASE 1 REGULATORY SUBUNIT 37"/>
    <property type="match status" value="1"/>
</dbReference>
<dbReference type="SUPFAM" id="SSF52047">
    <property type="entry name" value="RNI-like"/>
    <property type="match status" value="1"/>
</dbReference>
<dbReference type="InterPro" id="IPR032675">
    <property type="entry name" value="LRR_dom_sf"/>
</dbReference>
<evidence type="ECO:0000313" key="4">
    <source>
        <dbReference type="Proteomes" id="UP000515154"/>
    </source>
</evidence>